<reference evidence="2 3" key="1">
    <citation type="submission" date="2019-05" db="EMBL/GenBank/DDBJ databases">
        <authorList>
            <person name="Farhan Ul Haque M."/>
        </authorList>
    </citation>
    <scope>NUCLEOTIDE SEQUENCE [LARGE SCALE GENOMIC DNA]</scope>
    <source>
        <strain evidence="2">2</strain>
    </source>
</reference>
<evidence type="ECO:0000313" key="2">
    <source>
        <dbReference type="EMBL" id="VTZ50281.1"/>
    </source>
</evidence>
<dbReference type="InterPro" id="IPR005094">
    <property type="entry name" value="Endonuclease_MobA/VirD2"/>
</dbReference>
<feature type="domain" description="MobA/VirD2-like nuclease" evidence="1">
    <location>
        <begin position="163"/>
        <end position="235"/>
    </location>
</feature>
<dbReference type="RefSeq" id="WP_174512409.1">
    <property type="nucleotide sequence ID" value="NZ_CABFMQ020000079.1"/>
</dbReference>
<dbReference type="Pfam" id="PF03432">
    <property type="entry name" value="Relaxase"/>
    <property type="match status" value="1"/>
</dbReference>
<accession>A0A8B6M5J1</accession>
<evidence type="ECO:0000313" key="3">
    <source>
        <dbReference type="Proteomes" id="UP000485880"/>
    </source>
</evidence>
<dbReference type="InterPro" id="IPR021795">
    <property type="entry name" value="DUF3363"/>
</dbReference>
<organism evidence="2 3">
    <name type="scientific">Methylocella tundrae</name>
    <dbReference type="NCBI Taxonomy" id="227605"/>
    <lineage>
        <taxon>Bacteria</taxon>
        <taxon>Pseudomonadati</taxon>
        <taxon>Pseudomonadota</taxon>
        <taxon>Alphaproteobacteria</taxon>
        <taxon>Hyphomicrobiales</taxon>
        <taxon>Beijerinckiaceae</taxon>
        <taxon>Methylocella</taxon>
    </lineage>
</organism>
<protein>
    <submittedName>
        <fullName evidence="2">Type IV secretory pathway, VirD2 components (Relaxase)</fullName>
    </submittedName>
</protein>
<dbReference type="EMBL" id="CABFMQ020000079">
    <property type="protein sequence ID" value="VTZ50281.1"/>
    <property type="molecule type" value="Genomic_DNA"/>
</dbReference>
<sequence length="703" mass="78364">MATDEDRFHIRLGRVRDRSGVRSMRTVRPRPKTFLAEVHQAIRRAGGYPNRQGSAGNGSGRFNARGRGAAVAAGLKGRNAWSRDASGVRTRARRVTVKARIVKLNPQRGAARGRRFASAKAVDAHLRYLERDGVNRDGEKGQVYSAERDAEGGRTFLDRGRDDRHQFRFIVSAEEGVELTDLRETTRDLMKVMEADLGTKLDWIAVDHHNTGHPHTHILVRGVMDDGRILNIAGDYIAHGIRERASEIVTLELGRQTEQEVSRQLEREVDAERFTRLDRLLIAEQAASNEFADLRPDRDMLETARQNRALLIARARKLESMGLATEVEVGRWSISAQAEPTLREMGERGDIIKTMHRALADHGIADERGPAQYAAHGKQITERIVGRVLAKGLAGDELGDRLHLVIDGVDGRTHYVETADDSHLAEIRRGHIVALDPAPTKAEPRPADVNIQIVAEANGGFYRPSLHLEATRDIIEQRHGDPDAFIRSHVRRLEALRRAGHVERIDADNWKIPDDIAERGMAYDAPTRSKDFSIRTLSTLGLDRQVGSDGATWLDRELVAKDHLPITDAGFGREVNAALDRRAQRLVEMGHATTKDGFISIPRRVIAALERQEVERVGREMAAERGLTYAPSGPGEYVSGRLAGVATLASGRFAMIEDGLGFQLVPWQPVLEKRLDHYISGVRRDDGGIEWEFSRKRQIGLGL</sequence>
<evidence type="ECO:0000259" key="1">
    <source>
        <dbReference type="Pfam" id="PF03432"/>
    </source>
</evidence>
<dbReference type="AlphaFoldDB" id="A0A8B6M5J1"/>
<comment type="caution">
    <text evidence="2">The sequence shown here is derived from an EMBL/GenBank/DDBJ whole genome shotgun (WGS) entry which is preliminary data.</text>
</comment>
<dbReference type="Proteomes" id="UP000485880">
    <property type="component" value="Unassembled WGS sequence"/>
</dbReference>
<keyword evidence="3" id="KW-1185">Reference proteome</keyword>
<gene>
    <name evidence="2" type="ORF">MPC4_220011</name>
</gene>
<proteinExistence type="predicted"/>
<name>A0A8B6M5J1_METTU</name>
<dbReference type="Pfam" id="PF11843">
    <property type="entry name" value="DUF3363"/>
    <property type="match status" value="1"/>
</dbReference>